<comment type="similarity">
    <text evidence="1">Belongs to the short-chain dehydrogenases/reductases (SDR) family.</text>
</comment>
<evidence type="ECO:0000256" key="2">
    <source>
        <dbReference type="ARBA" id="ARBA00022857"/>
    </source>
</evidence>
<protein>
    <recommendedName>
        <fullName evidence="6">NAD(P)-binding protein</fullName>
    </recommendedName>
</protein>
<name>A0A7H9HN97_9SACH</name>
<sequence>MTEPAPSFSRLSVLSGLWQGIWPKKPSFLPDQYPDLTGISAVVTGANAGIGYEVIKLLYEKNCDVIAVVRSELKGKESREKILSEVNGSCGSIEVVSGCDFLDLSTVKPAAEKIKVLLSDRPLGVIIHNAGLMAPNSQGTSEQGFEAMFSVNVLGPQLLQHFLDPIFLKKDVDLKRIVWVSSAAHLYGFREYGINWENPTFKDVSVNRRPHYQILYGQSKAANVLQANAWAVKNQQAVDDIGCVSVSCFPGVLYTQLVRDWGFFTNKLMPLLTYGGIYGAYTELYSALSPDLTRKDQGAYTVPFGQIGEPRADIKAGMCNGSDLKLWDIVEDIISDYF</sequence>
<evidence type="ECO:0000256" key="3">
    <source>
        <dbReference type="ARBA" id="ARBA00023002"/>
    </source>
</evidence>
<proteinExistence type="inferred from homology"/>
<reference evidence="4 5" key="1">
    <citation type="submission" date="2020-06" db="EMBL/GenBank/DDBJ databases">
        <title>The yeast mating-type switching endonuclease HO is a domesticated member of an unorthodox homing genetic element family.</title>
        <authorList>
            <person name="Coughlan A.Y."/>
            <person name="Lombardi L."/>
            <person name="Braun-Galleani S."/>
            <person name="Martos A.R."/>
            <person name="Galeote V."/>
            <person name="Bigey F."/>
            <person name="Dequin S."/>
            <person name="Byrne K.P."/>
            <person name="Wolfe K.H."/>
        </authorList>
    </citation>
    <scope>NUCLEOTIDE SEQUENCE [LARGE SCALE GENOMIC DNA]</scope>
    <source>
        <strain evidence="4 5">CBS2947</strain>
    </source>
</reference>
<dbReference type="GO" id="GO:0016491">
    <property type="term" value="F:oxidoreductase activity"/>
    <property type="evidence" value="ECO:0007669"/>
    <property type="project" value="UniProtKB-KW"/>
</dbReference>
<dbReference type="PANTHER" id="PTHR24320:SF236">
    <property type="entry name" value="SHORT-CHAIN DEHYDROGENASE-RELATED"/>
    <property type="match status" value="1"/>
</dbReference>
<dbReference type="PANTHER" id="PTHR24320">
    <property type="entry name" value="RETINOL DEHYDROGENASE"/>
    <property type="match status" value="1"/>
</dbReference>
<keyword evidence="5" id="KW-1185">Reference proteome</keyword>
<dbReference type="SUPFAM" id="SSF51735">
    <property type="entry name" value="NAD(P)-binding Rossmann-fold domains"/>
    <property type="match status" value="1"/>
</dbReference>
<dbReference type="InterPro" id="IPR002347">
    <property type="entry name" value="SDR_fam"/>
</dbReference>
<dbReference type="AlphaFoldDB" id="A0A7H9HN97"/>
<keyword evidence="2" id="KW-0521">NADP</keyword>
<organism evidence="4 5">
    <name type="scientific">Torulaspora globosa</name>
    <dbReference type="NCBI Taxonomy" id="48254"/>
    <lineage>
        <taxon>Eukaryota</taxon>
        <taxon>Fungi</taxon>
        <taxon>Dikarya</taxon>
        <taxon>Ascomycota</taxon>
        <taxon>Saccharomycotina</taxon>
        <taxon>Saccharomycetes</taxon>
        <taxon>Saccharomycetales</taxon>
        <taxon>Saccharomycetaceae</taxon>
        <taxon>Torulaspora</taxon>
    </lineage>
</organism>
<evidence type="ECO:0000313" key="5">
    <source>
        <dbReference type="Proteomes" id="UP000510647"/>
    </source>
</evidence>
<evidence type="ECO:0000313" key="4">
    <source>
        <dbReference type="EMBL" id="QLQ79238.1"/>
    </source>
</evidence>
<dbReference type="Pfam" id="PF00106">
    <property type="entry name" value="adh_short"/>
    <property type="match status" value="1"/>
</dbReference>
<evidence type="ECO:0000256" key="1">
    <source>
        <dbReference type="ARBA" id="ARBA00006484"/>
    </source>
</evidence>
<accession>A0A7H9HN97</accession>
<evidence type="ECO:0008006" key="6">
    <source>
        <dbReference type="Google" id="ProtNLM"/>
    </source>
</evidence>
<dbReference type="Gene3D" id="3.40.50.720">
    <property type="entry name" value="NAD(P)-binding Rossmann-like Domain"/>
    <property type="match status" value="1"/>
</dbReference>
<keyword evidence="3" id="KW-0560">Oxidoreductase</keyword>
<dbReference type="EMBL" id="CP059268">
    <property type="protein sequence ID" value="QLQ79238.1"/>
    <property type="molecule type" value="Genomic_DNA"/>
</dbReference>
<gene>
    <name evidence="4" type="ORF">HG537_0B05850</name>
</gene>
<dbReference type="Proteomes" id="UP000510647">
    <property type="component" value="Chromosome 2"/>
</dbReference>
<dbReference type="InterPro" id="IPR036291">
    <property type="entry name" value="NAD(P)-bd_dom_sf"/>
</dbReference>
<dbReference type="OrthoDB" id="191139at2759"/>